<proteinExistence type="predicted"/>
<evidence type="ECO:0000313" key="1">
    <source>
        <dbReference type="EMBL" id="GAF93021.1"/>
    </source>
</evidence>
<comment type="caution">
    <text evidence="1">The sequence shown here is derived from an EMBL/GenBank/DDBJ whole genome shotgun (WGS) entry which is preliminary data.</text>
</comment>
<accession>X0U0Y2</accession>
<dbReference type="EMBL" id="BARS01013061">
    <property type="protein sequence ID" value="GAF93021.1"/>
    <property type="molecule type" value="Genomic_DNA"/>
</dbReference>
<feature type="non-terminal residue" evidence="1">
    <location>
        <position position="1"/>
    </location>
</feature>
<protein>
    <recommendedName>
        <fullName evidence="2">N-acetyltransferase domain-containing protein</fullName>
    </recommendedName>
</protein>
<gene>
    <name evidence="1" type="ORF">S01H1_22913</name>
</gene>
<name>X0U0Y2_9ZZZZ</name>
<evidence type="ECO:0008006" key="2">
    <source>
        <dbReference type="Google" id="ProtNLM"/>
    </source>
</evidence>
<sequence length="91" mass="10358">GINWMSSQSAEIYVESDSSGYRRGFTKSVLAALIQDLLKDRIRILFRVADDDYSAFEDAFDLGFSPTNVRTLFAQIRLKRDASSVKVKEME</sequence>
<organism evidence="1">
    <name type="scientific">marine sediment metagenome</name>
    <dbReference type="NCBI Taxonomy" id="412755"/>
    <lineage>
        <taxon>unclassified sequences</taxon>
        <taxon>metagenomes</taxon>
        <taxon>ecological metagenomes</taxon>
    </lineage>
</organism>
<reference evidence="1" key="1">
    <citation type="journal article" date="2014" name="Front. Microbiol.">
        <title>High frequency of phylogenetically diverse reductive dehalogenase-homologous genes in deep subseafloor sedimentary metagenomes.</title>
        <authorList>
            <person name="Kawai M."/>
            <person name="Futagami T."/>
            <person name="Toyoda A."/>
            <person name="Takaki Y."/>
            <person name="Nishi S."/>
            <person name="Hori S."/>
            <person name="Arai W."/>
            <person name="Tsubouchi T."/>
            <person name="Morono Y."/>
            <person name="Uchiyama I."/>
            <person name="Ito T."/>
            <person name="Fujiyama A."/>
            <person name="Inagaki F."/>
            <person name="Takami H."/>
        </authorList>
    </citation>
    <scope>NUCLEOTIDE SEQUENCE</scope>
    <source>
        <strain evidence="1">Expedition CK06-06</strain>
    </source>
</reference>
<dbReference type="AlphaFoldDB" id="X0U0Y2"/>